<evidence type="ECO:0000313" key="8">
    <source>
        <dbReference type="EnsemblMetazoa" id="HelroP188123"/>
    </source>
</evidence>
<sequence length="647" mass="72517">MEKFGRVLKLKSTSAHDTTQYRKLQQDIMGDDDDDDRDNGDDDDDDDVVFLRKGIEFKQQNGYDVDRHRPQHFKYQHRPKLGKNKLVKDKLGKDKLGKDAVDDEDDDDDDVTSATTDFIIKRGIYKKGSDGIQIKSGLMKNRILTKKRLSIILILFLLVFIISLVSLLHHRHRHHHHHGAGGDDDGWMQEISNFESSSNVILFDVDGDGERDVIISMTSDLNLTRHDLFRMTLTQINGMCMKKDGRQPCLGRLVAFRGFDGGFLWETTTNYGLSRLRCLRVDLDNDGLVDCHLYAGHIIWTSANSPPERSGWYNTGLEPVFDLTRDGIDDFVLIQTNTEYLLDPYPKIGKAVIGSRDFGGVGAKPEGSGSGETLSQSVIMLIDGSSGRLIGQPFKLGQGQVSLFPPTVYSFKDKSVYVLFGLGGRGMPGSLSVISLPDLYKNTSLVNWARKKMTLDDLTQFPGGYSQWQALKREENGVMHFYKSLTDGVINSPLIFDFNDDDVDDILMTSCDGHVILFNGADVKVIWQKYFSGLHSASKPTPVHFNDDRVADVFISLSSVNGAISPDGDLDLILDGVNGNSLWSKTIVSLVTDEKKGIRELVMFWSGNIITLDDDDDDQQHQVLEIAKTTNPADNGNNKRRQQQQQQ</sequence>
<dbReference type="Proteomes" id="UP000015101">
    <property type="component" value="Unassembled WGS sequence"/>
</dbReference>
<keyword evidence="2 6" id="KW-0812">Transmembrane</keyword>
<dbReference type="HOGENOM" id="CLU_423517_0_0_1"/>
<keyword evidence="9" id="KW-1185">Reference proteome</keyword>
<dbReference type="CTD" id="20210786"/>
<reference evidence="7 9" key="2">
    <citation type="journal article" date="2013" name="Nature">
        <title>Insights into bilaterian evolution from three spiralian genomes.</title>
        <authorList>
            <person name="Simakov O."/>
            <person name="Marletaz F."/>
            <person name="Cho S.J."/>
            <person name="Edsinger-Gonzales E."/>
            <person name="Havlak P."/>
            <person name="Hellsten U."/>
            <person name="Kuo D.H."/>
            <person name="Larsson T."/>
            <person name="Lv J."/>
            <person name="Arendt D."/>
            <person name="Savage R."/>
            <person name="Osoegawa K."/>
            <person name="de Jong P."/>
            <person name="Grimwood J."/>
            <person name="Chapman J.A."/>
            <person name="Shapiro H."/>
            <person name="Aerts A."/>
            <person name="Otillar R.P."/>
            <person name="Terry A.Y."/>
            <person name="Boore J.L."/>
            <person name="Grigoriev I.V."/>
            <person name="Lindberg D.R."/>
            <person name="Seaver E.C."/>
            <person name="Weisblat D.A."/>
            <person name="Putnam N.H."/>
            <person name="Rokhsar D.S."/>
        </authorList>
    </citation>
    <scope>NUCLEOTIDE SEQUENCE</scope>
</reference>
<gene>
    <name evidence="8" type="primary">20210786</name>
    <name evidence="7" type="ORF">HELRODRAFT_188123</name>
</gene>
<evidence type="ECO:0000313" key="7">
    <source>
        <dbReference type="EMBL" id="ESO13127.1"/>
    </source>
</evidence>
<evidence type="ECO:0000256" key="1">
    <source>
        <dbReference type="ARBA" id="ARBA00004167"/>
    </source>
</evidence>
<feature type="compositionally biased region" description="Acidic residues" evidence="5">
    <location>
        <begin position="29"/>
        <end position="47"/>
    </location>
</feature>
<dbReference type="InParanoid" id="T1FPN9"/>
<dbReference type="STRING" id="6412.T1FPN9"/>
<evidence type="ECO:0000256" key="2">
    <source>
        <dbReference type="ARBA" id="ARBA00022692"/>
    </source>
</evidence>
<protein>
    <submittedName>
        <fullName evidence="7 8">Uncharacterized protein</fullName>
    </submittedName>
</protein>
<dbReference type="GO" id="GO:0016020">
    <property type="term" value="C:membrane"/>
    <property type="evidence" value="ECO:0007669"/>
    <property type="project" value="UniProtKB-SubCell"/>
</dbReference>
<evidence type="ECO:0000256" key="4">
    <source>
        <dbReference type="ARBA" id="ARBA00023136"/>
    </source>
</evidence>
<keyword evidence="3 6" id="KW-1133">Transmembrane helix</keyword>
<dbReference type="SUPFAM" id="SSF69318">
    <property type="entry name" value="Integrin alpha N-terminal domain"/>
    <property type="match status" value="1"/>
</dbReference>
<dbReference type="KEGG" id="hro:HELRODRAFT_188123"/>
<feature type="region of interest" description="Disordered" evidence="5">
    <location>
        <begin position="627"/>
        <end position="647"/>
    </location>
</feature>
<organism evidence="8 9">
    <name type="scientific">Helobdella robusta</name>
    <name type="common">Californian leech</name>
    <dbReference type="NCBI Taxonomy" id="6412"/>
    <lineage>
        <taxon>Eukaryota</taxon>
        <taxon>Metazoa</taxon>
        <taxon>Spiralia</taxon>
        <taxon>Lophotrochozoa</taxon>
        <taxon>Annelida</taxon>
        <taxon>Clitellata</taxon>
        <taxon>Hirudinea</taxon>
        <taxon>Rhynchobdellida</taxon>
        <taxon>Glossiphoniidae</taxon>
        <taxon>Helobdella</taxon>
    </lineage>
</organism>
<dbReference type="PANTHER" id="PTHR21419">
    <property type="match status" value="1"/>
</dbReference>
<reference evidence="8" key="3">
    <citation type="submission" date="2015-06" db="UniProtKB">
        <authorList>
            <consortium name="EnsemblMetazoa"/>
        </authorList>
    </citation>
    <scope>IDENTIFICATION</scope>
</reference>
<accession>T1FPN9</accession>
<proteinExistence type="predicted"/>
<dbReference type="GeneID" id="20210786"/>
<name>T1FPN9_HELRO</name>
<dbReference type="InterPro" id="IPR045232">
    <property type="entry name" value="FAM234"/>
</dbReference>
<dbReference type="PANTHER" id="PTHR21419:SF30">
    <property type="entry name" value="IG-LIKE DOMAIN-CONTAINING PROTEIN"/>
    <property type="match status" value="1"/>
</dbReference>
<evidence type="ECO:0000256" key="5">
    <source>
        <dbReference type="SAM" id="MobiDB-lite"/>
    </source>
</evidence>
<feature type="region of interest" description="Disordered" evidence="5">
    <location>
        <begin position="15"/>
        <end position="47"/>
    </location>
</feature>
<dbReference type="OrthoDB" id="567787at2759"/>
<dbReference type="AlphaFoldDB" id="T1FPN9"/>
<evidence type="ECO:0000256" key="6">
    <source>
        <dbReference type="SAM" id="Phobius"/>
    </source>
</evidence>
<evidence type="ECO:0000313" key="9">
    <source>
        <dbReference type="Proteomes" id="UP000015101"/>
    </source>
</evidence>
<dbReference type="RefSeq" id="XP_009009847.1">
    <property type="nucleotide sequence ID" value="XM_009011599.1"/>
</dbReference>
<keyword evidence="4 6" id="KW-0472">Membrane</keyword>
<evidence type="ECO:0000256" key="3">
    <source>
        <dbReference type="ARBA" id="ARBA00022989"/>
    </source>
</evidence>
<comment type="subcellular location">
    <subcellularLocation>
        <location evidence="1">Membrane</location>
        <topology evidence="1">Single-pass membrane protein</topology>
    </subcellularLocation>
</comment>
<feature type="compositionally biased region" description="Basic residues" evidence="5">
    <location>
        <begin position="638"/>
        <end position="647"/>
    </location>
</feature>
<dbReference type="InterPro" id="IPR028994">
    <property type="entry name" value="Integrin_alpha_N"/>
</dbReference>
<dbReference type="EnsemblMetazoa" id="HelroT188123">
    <property type="protein sequence ID" value="HelroP188123"/>
    <property type="gene ID" value="HelroG188123"/>
</dbReference>
<dbReference type="EMBL" id="KB095811">
    <property type="protein sequence ID" value="ESO13127.1"/>
    <property type="molecule type" value="Genomic_DNA"/>
</dbReference>
<reference evidence="9" key="1">
    <citation type="submission" date="2012-12" db="EMBL/GenBank/DDBJ databases">
        <authorList>
            <person name="Hellsten U."/>
            <person name="Grimwood J."/>
            <person name="Chapman J.A."/>
            <person name="Shapiro H."/>
            <person name="Aerts A."/>
            <person name="Otillar R.P."/>
            <person name="Terry A.Y."/>
            <person name="Boore J.L."/>
            <person name="Simakov O."/>
            <person name="Marletaz F."/>
            <person name="Cho S.-J."/>
            <person name="Edsinger-Gonzales E."/>
            <person name="Havlak P."/>
            <person name="Kuo D.-H."/>
            <person name="Larsson T."/>
            <person name="Lv J."/>
            <person name="Arendt D."/>
            <person name="Savage R."/>
            <person name="Osoegawa K."/>
            <person name="de Jong P."/>
            <person name="Lindberg D.R."/>
            <person name="Seaver E.C."/>
            <person name="Weisblat D.A."/>
            <person name="Putnam N.H."/>
            <person name="Grigoriev I.V."/>
            <person name="Rokhsar D.S."/>
        </authorList>
    </citation>
    <scope>NUCLEOTIDE SEQUENCE</scope>
</reference>
<feature type="transmembrane region" description="Helical" evidence="6">
    <location>
        <begin position="149"/>
        <end position="168"/>
    </location>
</feature>
<dbReference type="EMBL" id="AMQM01000330">
    <property type="status" value="NOT_ANNOTATED_CDS"/>
    <property type="molecule type" value="Genomic_DNA"/>
</dbReference>